<proteinExistence type="predicted"/>
<dbReference type="InterPro" id="IPR050709">
    <property type="entry name" value="Biotin_Carboxyl_Carrier/Decarb"/>
</dbReference>
<evidence type="ECO:0000259" key="2">
    <source>
        <dbReference type="PROSITE" id="PS50968"/>
    </source>
</evidence>
<gene>
    <name evidence="3" type="ORF">AMK68_05630</name>
</gene>
<accession>A0A0S7XIZ5</accession>
<dbReference type="AlphaFoldDB" id="A0A0S7XIZ5"/>
<evidence type="ECO:0000313" key="4">
    <source>
        <dbReference type="Proteomes" id="UP000052020"/>
    </source>
</evidence>
<dbReference type="Gene3D" id="2.40.50.100">
    <property type="match status" value="1"/>
</dbReference>
<sequence>MDVEQVEALVSLMKEEGIAELTVESPDFKISIKRDLSAAAAGAPAAPGSLHIDSPGAESAAPPVATGPVAVASPAVGRVQLAEGIASGVVVAAGQVVAVVEAMRIPNEVRAAFAGTVLDILVQNGSVVEYGQTLMTIEPSGEMSADETEL</sequence>
<name>A0A0S7XIZ5_9BACT</name>
<dbReference type="InterPro" id="IPR000089">
    <property type="entry name" value="Biotin_lipoyl"/>
</dbReference>
<dbReference type="Pfam" id="PF00364">
    <property type="entry name" value="Biotin_lipoyl"/>
    <property type="match status" value="1"/>
</dbReference>
<dbReference type="PANTHER" id="PTHR45266:SF3">
    <property type="entry name" value="OXALOACETATE DECARBOXYLASE ALPHA CHAIN"/>
    <property type="match status" value="1"/>
</dbReference>
<keyword evidence="1" id="KW-0092">Biotin</keyword>
<protein>
    <recommendedName>
        <fullName evidence="2">Lipoyl-binding domain-containing protein</fullName>
    </recommendedName>
</protein>
<organism evidence="3 4">
    <name type="scientific">candidate division KD3-62 bacterium DG_56</name>
    <dbReference type="NCBI Taxonomy" id="1704032"/>
    <lineage>
        <taxon>Bacteria</taxon>
        <taxon>candidate division KD3-62</taxon>
    </lineage>
</organism>
<dbReference type="InterPro" id="IPR011053">
    <property type="entry name" value="Single_hybrid_motif"/>
</dbReference>
<comment type="caution">
    <text evidence="3">The sequence shown here is derived from an EMBL/GenBank/DDBJ whole genome shotgun (WGS) entry which is preliminary data.</text>
</comment>
<evidence type="ECO:0000313" key="3">
    <source>
        <dbReference type="EMBL" id="KPJ61852.1"/>
    </source>
</evidence>
<dbReference type="SUPFAM" id="SSF51230">
    <property type="entry name" value="Single hybrid motif"/>
    <property type="match status" value="1"/>
</dbReference>
<dbReference type="PROSITE" id="PS50968">
    <property type="entry name" value="BIOTINYL_LIPOYL"/>
    <property type="match status" value="1"/>
</dbReference>
<feature type="domain" description="Lipoyl-binding" evidence="2">
    <location>
        <begin position="64"/>
        <end position="138"/>
    </location>
</feature>
<reference evidence="3 4" key="1">
    <citation type="journal article" date="2015" name="Microbiome">
        <title>Genomic resolution of linkages in carbon, nitrogen, and sulfur cycling among widespread estuary sediment bacteria.</title>
        <authorList>
            <person name="Baker B.J."/>
            <person name="Lazar C.S."/>
            <person name="Teske A.P."/>
            <person name="Dick G.J."/>
        </authorList>
    </citation>
    <scope>NUCLEOTIDE SEQUENCE [LARGE SCALE GENOMIC DNA]</scope>
    <source>
        <strain evidence="3">DG_56</strain>
    </source>
</reference>
<dbReference type="EMBL" id="LIZY01000142">
    <property type="protein sequence ID" value="KPJ61852.1"/>
    <property type="molecule type" value="Genomic_DNA"/>
</dbReference>
<evidence type="ECO:0000256" key="1">
    <source>
        <dbReference type="ARBA" id="ARBA00023267"/>
    </source>
</evidence>
<dbReference type="Proteomes" id="UP000052020">
    <property type="component" value="Unassembled WGS sequence"/>
</dbReference>
<dbReference type="PANTHER" id="PTHR45266">
    <property type="entry name" value="OXALOACETATE DECARBOXYLASE ALPHA CHAIN"/>
    <property type="match status" value="1"/>
</dbReference>